<protein>
    <submittedName>
        <fullName evidence="1">Uncharacterized protein</fullName>
    </submittedName>
</protein>
<evidence type="ECO:0000313" key="2">
    <source>
        <dbReference type="Proteomes" id="UP001143856"/>
    </source>
</evidence>
<accession>A0ACC1P0C4</accession>
<comment type="caution">
    <text evidence="1">The sequence shown here is derived from an EMBL/GenBank/DDBJ whole genome shotgun (WGS) entry which is preliminary data.</text>
</comment>
<dbReference type="Proteomes" id="UP001143856">
    <property type="component" value="Unassembled WGS sequence"/>
</dbReference>
<reference evidence="1" key="1">
    <citation type="submission" date="2022-10" db="EMBL/GenBank/DDBJ databases">
        <title>Genome Sequence of Xylaria curta.</title>
        <authorList>
            <person name="Buettner E."/>
        </authorList>
    </citation>
    <scope>NUCLEOTIDE SEQUENCE</scope>
    <source>
        <strain evidence="1">Babe10</strain>
    </source>
</reference>
<dbReference type="EMBL" id="JAPDGR010001274">
    <property type="protein sequence ID" value="KAJ2984537.1"/>
    <property type="molecule type" value="Genomic_DNA"/>
</dbReference>
<keyword evidence="2" id="KW-1185">Reference proteome</keyword>
<gene>
    <name evidence="1" type="ORF">NUW58_g6008</name>
</gene>
<sequence>MQQGAPFRTHWHGIGTSTLRPSGSSRHFQSSKGFIQIEEAEFLSLLDICCDPSYHPVGHQCQMVMGLETPASLLARSLEPPEVLQRPLFARFSQLPSQSSSSSDGTAGGADAARLFRQAESAAERALVVVEALSKRLARTLSIKLEDVDTHQALHAYGVDSLIAVELRNWLAKEFAADVPIFEIVSGKTVEAVGELVAKTSRIEKRPSVVKSDDPSTRG</sequence>
<name>A0ACC1P0C4_9PEZI</name>
<organism evidence="1 2">
    <name type="scientific">Xylaria curta</name>
    <dbReference type="NCBI Taxonomy" id="42375"/>
    <lineage>
        <taxon>Eukaryota</taxon>
        <taxon>Fungi</taxon>
        <taxon>Dikarya</taxon>
        <taxon>Ascomycota</taxon>
        <taxon>Pezizomycotina</taxon>
        <taxon>Sordariomycetes</taxon>
        <taxon>Xylariomycetidae</taxon>
        <taxon>Xylariales</taxon>
        <taxon>Xylariaceae</taxon>
        <taxon>Xylaria</taxon>
    </lineage>
</organism>
<proteinExistence type="predicted"/>
<evidence type="ECO:0000313" key="1">
    <source>
        <dbReference type="EMBL" id="KAJ2984537.1"/>
    </source>
</evidence>